<organism evidence="2 3">
    <name type="scientific">Stutzerimonas degradans</name>
    <dbReference type="NCBI Taxonomy" id="2968968"/>
    <lineage>
        <taxon>Bacteria</taxon>
        <taxon>Pseudomonadati</taxon>
        <taxon>Pseudomonadota</taxon>
        <taxon>Gammaproteobacteria</taxon>
        <taxon>Pseudomonadales</taxon>
        <taxon>Pseudomonadaceae</taxon>
        <taxon>Stutzerimonas</taxon>
    </lineage>
</organism>
<sequence length="106" mass="12085">MKRRCYLLLAWLPLTALAATYPVDLDQQLNGAEVMASAETIDRDMAGLQLHNHGQTVARCTVVFRNGPEAPRTRRTEIQPGEQKILTAKFKREILRLRIQLTCEPR</sequence>
<evidence type="ECO:0000256" key="1">
    <source>
        <dbReference type="SAM" id="SignalP"/>
    </source>
</evidence>
<keyword evidence="2" id="KW-0808">Transferase</keyword>
<evidence type="ECO:0000313" key="3">
    <source>
        <dbReference type="Proteomes" id="UP000235881"/>
    </source>
</evidence>
<accession>A0A8E2U0F3</accession>
<dbReference type="Proteomes" id="UP000235881">
    <property type="component" value="Unassembled WGS sequence"/>
</dbReference>
<keyword evidence="3" id="KW-1185">Reference proteome</keyword>
<dbReference type="RefSeq" id="WP_054095215.1">
    <property type="nucleotide sequence ID" value="NZ_CP065721.1"/>
</dbReference>
<protein>
    <submittedName>
        <fullName evidence="2">3-phosphoglycerate kinase</fullName>
    </submittedName>
</protein>
<evidence type="ECO:0000313" key="2">
    <source>
        <dbReference type="EMBL" id="PNF75251.1"/>
    </source>
</evidence>
<dbReference type="GO" id="GO:0016301">
    <property type="term" value="F:kinase activity"/>
    <property type="evidence" value="ECO:0007669"/>
    <property type="project" value="UniProtKB-KW"/>
</dbReference>
<proteinExistence type="predicted"/>
<gene>
    <name evidence="2" type="ORF">CXK95_16715</name>
</gene>
<comment type="caution">
    <text evidence="2">The sequence shown here is derived from an EMBL/GenBank/DDBJ whole genome shotgun (WGS) entry which is preliminary data.</text>
</comment>
<keyword evidence="1" id="KW-0732">Signal</keyword>
<feature type="chain" id="PRO_5034898048" evidence="1">
    <location>
        <begin position="19"/>
        <end position="106"/>
    </location>
</feature>
<name>A0A8E2U0F3_9GAMM</name>
<feature type="signal peptide" evidence="1">
    <location>
        <begin position="1"/>
        <end position="18"/>
    </location>
</feature>
<dbReference type="AlphaFoldDB" id="A0A8E2U0F3"/>
<keyword evidence="2" id="KW-0418">Kinase</keyword>
<reference evidence="2 3" key="1">
    <citation type="submission" date="2018-01" db="EMBL/GenBank/DDBJ databases">
        <title>Denitrification phenotypes of diverse strains of Pseudomonas stutzeri.</title>
        <authorList>
            <person name="Milligan D.A."/>
            <person name="Bergaust L."/>
            <person name="Bakken L.R."/>
            <person name="Frostegard A."/>
        </authorList>
    </citation>
    <scope>NUCLEOTIDE SEQUENCE [LARGE SCALE GENOMIC DNA]</scope>
    <source>
        <strain evidence="2 3">DSM 50238</strain>
    </source>
</reference>
<dbReference type="EMBL" id="POUK01000007">
    <property type="protein sequence ID" value="PNF75251.1"/>
    <property type="molecule type" value="Genomic_DNA"/>
</dbReference>